<dbReference type="GeneID" id="31251353"/>
<dbReference type="RefSeq" id="XP_020301418.1">
    <property type="nucleotide sequence ID" value="XM_020448438.1"/>
</dbReference>
<evidence type="ECO:0000313" key="2">
    <source>
        <dbReference type="EMBL" id="EFO16597.2"/>
    </source>
</evidence>
<sequence>MKFDKGWSTTEANDRTSYTSVGRDRTGRDETRQDKTRRVGTRCDETSRDETGRDGWMRREKSNRGGMVPLKH</sequence>
<evidence type="ECO:0000256" key="1">
    <source>
        <dbReference type="SAM" id="MobiDB-lite"/>
    </source>
</evidence>
<organism evidence="2">
    <name type="scientific">Loa loa</name>
    <name type="common">Eye worm</name>
    <name type="synonym">Filaria loa</name>
    <dbReference type="NCBI Taxonomy" id="7209"/>
    <lineage>
        <taxon>Eukaryota</taxon>
        <taxon>Metazoa</taxon>
        <taxon>Ecdysozoa</taxon>
        <taxon>Nematoda</taxon>
        <taxon>Chromadorea</taxon>
        <taxon>Rhabditida</taxon>
        <taxon>Spirurina</taxon>
        <taxon>Spiruromorpha</taxon>
        <taxon>Filarioidea</taxon>
        <taxon>Onchocercidae</taxon>
        <taxon>Loa</taxon>
    </lineage>
</organism>
<dbReference type="KEGG" id="loa:LOAG_11906"/>
<feature type="compositionally biased region" description="Polar residues" evidence="1">
    <location>
        <begin position="7"/>
        <end position="20"/>
    </location>
</feature>
<dbReference type="EMBL" id="JH712407">
    <property type="protein sequence ID" value="EFO16597.2"/>
    <property type="molecule type" value="Genomic_DNA"/>
</dbReference>
<accession>A0A1S0TM60</accession>
<gene>
    <name evidence="2" type="ORF">LOAG_11906</name>
</gene>
<dbReference type="CTD" id="31251353"/>
<proteinExistence type="predicted"/>
<dbReference type="AlphaFoldDB" id="A0A1S0TM60"/>
<name>A0A1S0TM60_LOALO</name>
<dbReference type="InParanoid" id="A0A1S0TM60"/>
<feature type="region of interest" description="Disordered" evidence="1">
    <location>
        <begin position="1"/>
        <end position="72"/>
    </location>
</feature>
<reference evidence="2" key="1">
    <citation type="submission" date="2012-04" db="EMBL/GenBank/DDBJ databases">
        <title>The Genome Sequence of Loa loa.</title>
        <authorList>
            <consortium name="The Broad Institute Genome Sequencing Platform"/>
            <consortium name="Broad Institute Genome Sequencing Center for Infectious Disease"/>
            <person name="Nutman T.B."/>
            <person name="Fink D.L."/>
            <person name="Russ C."/>
            <person name="Young S."/>
            <person name="Zeng Q."/>
            <person name="Gargeya S."/>
            <person name="Alvarado L."/>
            <person name="Berlin A."/>
            <person name="Chapman S.B."/>
            <person name="Chen Z."/>
            <person name="Freedman E."/>
            <person name="Gellesch M."/>
            <person name="Goldberg J."/>
            <person name="Griggs A."/>
            <person name="Gujja S."/>
            <person name="Heilman E.R."/>
            <person name="Heiman D."/>
            <person name="Howarth C."/>
            <person name="Mehta T."/>
            <person name="Neiman D."/>
            <person name="Pearson M."/>
            <person name="Roberts A."/>
            <person name="Saif S."/>
            <person name="Shea T."/>
            <person name="Shenoy N."/>
            <person name="Sisk P."/>
            <person name="Stolte C."/>
            <person name="Sykes S."/>
            <person name="White J."/>
            <person name="Yandava C."/>
            <person name="Haas B."/>
            <person name="Henn M.R."/>
            <person name="Nusbaum C."/>
            <person name="Birren B."/>
        </authorList>
    </citation>
    <scope>NUCLEOTIDE SEQUENCE [LARGE SCALE GENOMIC DNA]</scope>
</reference>
<feature type="compositionally biased region" description="Basic and acidic residues" evidence="1">
    <location>
        <begin position="22"/>
        <end position="63"/>
    </location>
</feature>
<protein>
    <submittedName>
        <fullName evidence="2">Uncharacterized protein</fullName>
    </submittedName>
</protein>